<dbReference type="RefSeq" id="WP_109202188.1">
    <property type="nucleotide sequence ID" value="NZ_QEWU01000010.1"/>
</dbReference>
<keyword evidence="2" id="KW-1185">Reference proteome</keyword>
<dbReference type="EMBL" id="QEWV01000010">
    <property type="protein sequence ID" value="PWD90191.1"/>
    <property type="molecule type" value="Genomic_DNA"/>
</dbReference>
<evidence type="ECO:0008006" key="3">
    <source>
        <dbReference type="Google" id="ProtNLM"/>
    </source>
</evidence>
<dbReference type="Proteomes" id="UP000245217">
    <property type="component" value="Unassembled WGS sequence"/>
</dbReference>
<organism evidence="1 2">
    <name type="scientific">Ignatzschineria cameli</name>
    <dbReference type="NCBI Taxonomy" id="2182793"/>
    <lineage>
        <taxon>Bacteria</taxon>
        <taxon>Pseudomonadati</taxon>
        <taxon>Pseudomonadota</taxon>
        <taxon>Gammaproteobacteria</taxon>
        <taxon>Cardiobacteriales</taxon>
        <taxon>Ignatzschineriaceae</taxon>
        <taxon>Ignatzschineria</taxon>
    </lineage>
</organism>
<evidence type="ECO:0000313" key="1">
    <source>
        <dbReference type="EMBL" id="PWD90191.1"/>
    </source>
</evidence>
<proteinExistence type="predicted"/>
<reference evidence="2" key="1">
    <citation type="submission" date="2018-05" db="EMBL/GenBank/DDBJ databases">
        <title>Ignatzschineria dubaiensis sp. nov., isolated from necrotic foot tissues of dromedaries (Camelus dromedarius) and associated maggots in Dubai, United Arab Emirates.</title>
        <authorList>
            <person name="Tsang C.C."/>
            <person name="Tang J.Y.M."/>
            <person name="Fong J.Y.H."/>
            <person name="Kinne J."/>
            <person name="Lee H.H."/>
            <person name="Joseph M."/>
            <person name="Jose S."/>
            <person name="Schuster R.K."/>
            <person name="Tang Y."/>
            <person name="Sivakumar S."/>
            <person name="Chen J.H.K."/>
            <person name="Teng J.L.L."/>
            <person name="Lau S.K.P."/>
            <person name="Wernery U."/>
            <person name="Woo P.C.Y."/>
        </authorList>
    </citation>
    <scope>NUCLEOTIDE SEQUENCE [LARGE SCALE GENOMIC DNA]</scope>
    <source>
        <strain evidence="2">UAE-HKU58</strain>
    </source>
</reference>
<gene>
    <name evidence="1" type="ORF">DC078_08880</name>
</gene>
<accession>A0ABX5L0T9</accession>
<name>A0ABX5L0T9_9GAMM</name>
<sequence length="373" mass="43532">MSTIKCHYNSEEQSYLLNFISQKKNTSFSSKFIIKTPKDFDYIPVKSYEGFVFAIIFKAMESGEDLIIDLPLSPKGIYNINYLIEAWHNYFPKKYKRIKLIANNIDQSIKPKNNEAISAFSGGVDACFTLLRHNQDDWEHHSSFQLKNVLCVQGFDVPSDKNKEYQELLKRISPIFKQFNCQKLEVWTDLKEVSNQDWEMSHACQLACCFHLFSEHFDYALIGSGDSYKDLVTPWGSTPCTDFLLSSSTMETIHDGAGYTRTEKVKRISNLQIIRDRLKVCWEKGLEDNCGECEKCYRTRFNFLAAGYADPKCFDTTLDLKKLHKFDYRDKSKLIELESILDYVQENNIKETWVKVLKRVIWKNKIKGIFKKS</sequence>
<evidence type="ECO:0000313" key="2">
    <source>
        <dbReference type="Proteomes" id="UP000245217"/>
    </source>
</evidence>
<protein>
    <recommendedName>
        <fullName evidence="3">ATPase</fullName>
    </recommendedName>
</protein>
<comment type="caution">
    <text evidence="1">The sequence shown here is derived from an EMBL/GenBank/DDBJ whole genome shotgun (WGS) entry which is preliminary data.</text>
</comment>